<dbReference type="GO" id="GO:0016757">
    <property type="term" value="F:glycosyltransferase activity"/>
    <property type="evidence" value="ECO:0007669"/>
    <property type="project" value="UniProtKB-KW"/>
</dbReference>
<accession>A0A8S2FP42</accession>
<evidence type="ECO:0000313" key="5">
    <source>
        <dbReference type="Proteomes" id="UP000677228"/>
    </source>
</evidence>
<dbReference type="Pfam" id="PF04041">
    <property type="entry name" value="Glyco_hydro_130"/>
    <property type="match status" value="1"/>
</dbReference>
<evidence type="ECO:0000256" key="2">
    <source>
        <dbReference type="ARBA" id="ARBA00022679"/>
    </source>
</evidence>
<comment type="caution">
    <text evidence="3">The sequence shown here is derived from an EMBL/GenBank/DDBJ whole genome shotgun (WGS) entry which is preliminary data.</text>
</comment>
<proteinExistence type="predicted"/>
<keyword evidence="1" id="KW-0328">Glycosyltransferase</keyword>
<reference evidence="3" key="1">
    <citation type="submission" date="2021-02" db="EMBL/GenBank/DDBJ databases">
        <authorList>
            <person name="Nowell W R."/>
        </authorList>
    </citation>
    <scope>NUCLEOTIDE SEQUENCE</scope>
</reference>
<sequence length="429" mass="49347">TDDDDNKMELDEAPTIILQKKKFHLYSYIIHVDQKVDDDNKLLGKILCLLHSIYYIFDLRYPEHLKHFVELTDFYMRKQQNFNKLSITLQSVILKLRTNQNAYMPLNEDIVLAVRVQNLLPTETNIYDVAPSKIAVSKSVNNDQLKYTYIREEDVIIDPADQPYQIAGAEDPRIVLYNNTYYLFYTAVSKTDTGDWLAHLALATCNAVNDPLKKQSWQYHGPLFPNHSWSKSGALLIHNQTHSYLFFNDSSIAIAVSEDLIHYELTGNLLFTTREDRFDSELVEAGPEPQRLSDGNYLFLYNSARQTTIPNPKPGWRLEYNLGWVILDGQNPLNILARSDEPIFSPDKDWEKCDNSSSTFWRTRGLTPLVVFVEGWKKIANDQFLIWYQGCDTTVGVAELKVAFGNCFILKMSVPVMAFSLTLYLLALG</sequence>
<evidence type="ECO:0000256" key="1">
    <source>
        <dbReference type="ARBA" id="ARBA00022676"/>
    </source>
</evidence>
<dbReference type="Gene3D" id="2.115.10.20">
    <property type="entry name" value="Glycosyl hydrolase domain, family 43"/>
    <property type="match status" value="1"/>
</dbReference>
<organism evidence="3 5">
    <name type="scientific">Didymodactylos carnosus</name>
    <dbReference type="NCBI Taxonomy" id="1234261"/>
    <lineage>
        <taxon>Eukaryota</taxon>
        <taxon>Metazoa</taxon>
        <taxon>Spiralia</taxon>
        <taxon>Gnathifera</taxon>
        <taxon>Rotifera</taxon>
        <taxon>Eurotatoria</taxon>
        <taxon>Bdelloidea</taxon>
        <taxon>Philodinida</taxon>
        <taxon>Philodinidae</taxon>
        <taxon>Didymodactylos</taxon>
    </lineage>
</organism>
<dbReference type="Proteomes" id="UP000677228">
    <property type="component" value="Unassembled WGS sequence"/>
</dbReference>
<dbReference type="InterPro" id="IPR007184">
    <property type="entry name" value="Mannoside_phosphorylase"/>
</dbReference>
<feature type="non-terminal residue" evidence="3">
    <location>
        <position position="1"/>
    </location>
</feature>
<dbReference type="SUPFAM" id="SSF75005">
    <property type="entry name" value="Arabinanase/levansucrase/invertase"/>
    <property type="match status" value="1"/>
</dbReference>
<dbReference type="Proteomes" id="UP000682733">
    <property type="component" value="Unassembled WGS sequence"/>
</dbReference>
<name>A0A8S2FP42_9BILA</name>
<dbReference type="EMBL" id="CAJOBA010057155">
    <property type="protein sequence ID" value="CAF4297960.1"/>
    <property type="molecule type" value="Genomic_DNA"/>
</dbReference>
<dbReference type="PANTHER" id="PTHR34106">
    <property type="entry name" value="GLYCOSIDASE"/>
    <property type="match status" value="1"/>
</dbReference>
<evidence type="ECO:0000313" key="3">
    <source>
        <dbReference type="EMBL" id="CAF1510068.1"/>
    </source>
</evidence>
<dbReference type="EMBL" id="CAJNOK010035085">
    <property type="protein sequence ID" value="CAF1510068.1"/>
    <property type="molecule type" value="Genomic_DNA"/>
</dbReference>
<dbReference type="PANTHER" id="PTHR34106:SF5">
    <property type="entry name" value="GLYCOSIDASE"/>
    <property type="match status" value="1"/>
</dbReference>
<evidence type="ECO:0000313" key="4">
    <source>
        <dbReference type="EMBL" id="CAF4297960.1"/>
    </source>
</evidence>
<dbReference type="InterPro" id="IPR023296">
    <property type="entry name" value="Glyco_hydro_beta-prop_sf"/>
</dbReference>
<protein>
    <submittedName>
        <fullName evidence="3">Uncharacterized protein</fullName>
    </submittedName>
</protein>
<keyword evidence="2" id="KW-0808">Transferase</keyword>
<gene>
    <name evidence="3" type="ORF">OVA965_LOCUS37333</name>
    <name evidence="4" type="ORF">TMI583_LOCUS38405</name>
</gene>
<dbReference type="AlphaFoldDB" id="A0A8S2FP42"/>